<sequence length="240" mass="25732">MTALPKLPRPHQVLFDPKTGKPVNVEANWYDPALPRILRPRRGTPLQTLVLLCLILLAGTLVGIATAFLMIERERPLLAVNIGPWSAHPKAGTPEADPYSVAIYTRGARVPLTTGEGLSLTARTDTTGASLDARCSYRISGQTPAARLWTMTASDAYGRLSPTLAGRESIDSRQILRHADGSFDITAAIRPRSGNWLPLPAAPGENSGLMFTLRIYDAPITTGAALDGVSMPDIVKVSCP</sequence>
<dbReference type="SUPFAM" id="SSF160935">
    <property type="entry name" value="VPA0735-like"/>
    <property type="match status" value="1"/>
</dbReference>
<proteinExistence type="predicted"/>
<accession>A0A1M7C8E1</accession>
<dbReference type="RefSeq" id="WP_084081713.1">
    <property type="nucleotide sequence ID" value="NZ_FRBW01000001.1"/>
</dbReference>
<dbReference type="Proteomes" id="UP000186002">
    <property type="component" value="Unassembled WGS sequence"/>
</dbReference>
<dbReference type="InterPro" id="IPR037049">
    <property type="entry name" value="DUF1214_C_sf"/>
</dbReference>
<feature type="transmembrane region" description="Helical" evidence="1">
    <location>
        <begin position="49"/>
        <end position="71"/>
    </location>
</feature>
<evidence type="ECO:0000313" key="4">
    <source>
        <dbReference type="Proteomes" id="UP000186002"/>
    </source>
</evidence>
<keyword evidence="1" id="KW-0812">Transmembrane</keyword>
<dbReference type="EMBL" id="FRBW01000001">
    <property type="protein sequence ID" value="SHL63558.1"/>
    <property type="molecule type" value="Genomic_DNA"/>
</dbReference>
<reference evidence="3 4" key="1">
    <citation type="submission" date="2016-11" db="EMBL/GenBank/DDBJ databases">
        <authorList>
            <person name="Jaros S."/>
            <person name="Januszkiewicz K."/>
            <person name="Wedrychowicz H."/>
        </authorList>
    </citation>
    <scope>NUCLEOTIDE SEQUENCE [LARGE SCALE GENOMIC DNA]</scope>
    <source>
        <strain evidence="3 4">DSM 22153</strain>
    </source>
</reference>
<keyword evidence="1" id="KW-0472">Membrane</keyword>
<keyword evidence="1" id="KW-1133">Transmembrane helix</keyword>
<evidence type="ECO:0000256" key="1">
    <source>
        <dbReference type="SAM" id="Phobius"/>
    </source>
</evidence>
<name>A0A1M7C8E1_9HYPH</name>
<dbReference type="OrthoDB" id="7837485at2"/>
<gene>
    <name evidence="3" type="ORF">SAMN05444272_1097</name>
</gene>
<dbReference type="InterPro" id="IPR010621">
    <property type="entry name" value="DUF1214"/>
</dbReference>
<keyword evidence="4" id="KW-1185">Reference proteome</keyword>
<dbReference type="AlphaFoldDB" id="A0A1M7C8E1"/>
<dbReference type="Gene3D" id="2.60.120.600">
    <property type="entry name" value="Domain of unknown function DUF1214, C-terminal domain"/>
    <property type="match status" value="1"/>
</dbReference>
<evidence type="ECO:0000313" key="3">
    <source>
        <dbReference type="EMBL" id="SHL63558.1"/>
    </source>
</evidence>
<organism evidence="3 4">
    <name type="scientific">Roseibium suaedae</name>
    <dbReference type="NCBI Taxonomy" id="735517"/>
    <lineage>
        <taxon>Bacteria</taxon>
        <taxon>Pseudomonadati</taxon>
        <taxon>Pseudomonadota</taxon>
        <taxon>Alphaproteobacteria</taxon>
        <taxon>Hyphomicrobiales</taxon>
        <taxon>Stappiaceae</taxon>
        <taxon>Roseibium</taxon>
    </lineage>
</organism>
<dbReference type="STRING" id="735517.SAMN05444272_1097"/>
<feature type="domain" description="DUF1214" evidence="2">
    <location>
        <begin position="117"/>
        <end position="218"/>
    </location>
</feature>
<evidence type="ECO:0000259" key="2">
    <source>
        <dbReference type="Pfam" id="PF06742"/>
    </source>
</evidence>
<protein>
    <recommendedName>
        <fullName evidence="2">DUF1214 domain-containing protein</fullName>
    </recommendedName>
</protein>
<dbReference type="Pfam" id="PF06742">
    <property type="entry name" value="DUF1214"/>
    <property type="match status" value="1"/>
</dbReference>